<dbReference type="EMBL" id="JAQLOI010000003">
    <property type="protein sequence ID" value="MDB1126222.1"/>
    <property type="molecule type" value="Genomic_DNA"/>
</dbReference>
<evidence type="ECO:0000313" key="1">
    <source>
        <dbReference type="EMBL" id="MDB1126222.1"/>
    </source>
</evidence>
<keyword evidence="2" id="KW-1185">Reference proteome</keyword>
<proteinExistence type="predicted"/>
<accession>A0ABT4YXA9</accession>
<comment type="caution">
    <text evidence="1">The sequence shown here is derived from an EMBL/GenBank/DDBJ whole genome shotgun (WGS) entry which is preliminary data.</text>
</comment>
<dbReference type="RefSeq" id="WP_272140990.1">
    <property type="nucleotide sequence ID" value="NZ_JAQLOI010000003.1"/>
</dbReference>
<dbReference type="Proteomes" id="UP001210678">
    <property type="component" value="Unassembled WGS sequence"/>
</dbReference>
<protein>
    <recommendedName>
        <fullName evidence="3">Cytochrome oxidase biogenesis cluster protein</fullName>
    </recommendedName>
</protein>
<organism evidence="1 2">
    <name type="scientific">Vibrio algarum</name>
    <dbReference type="NCBI Taxonomy" id="3020714"/>
    <lineage>
        <taxon>Bacteria</taxon>
        <taxon>Pseudomonadati</taxon>
        <taxon>Pseudomonadota</taxon>
        <taxon>Gammaproteobacteria</taxon>
        <taxon>Vibrionales</taxon>
        <taxon>Vibrionaceae</taxon>
        <taxon>Vibrio</taxon>
    </lineage>
</organism>
<sequence>MLIGLFFIFALPAIVAKAILSQHWYQSGVTNKGVLIAPRLTYADLNIQLPADINNAGPNWHLGYVLPSQCLTLCQQQLHLLKQSHTALGKYQPRVTATVFVSSSSDASVALDGFIQIPINNAFLQQASAAEYVITDPLGQLVMKYPVANSETDLVVQNKGLLSDLRKLLKLSRVG</sequence>
<evidence type="ECO:0000313" key="2">
    <source>
        <dbReference type="Proteomes" id="UP001210678"/>
    </source>
</evidence>
<name>A0ABT4YXA9_9VIBR</name>
<reference evidence="1 2" key="1">
    <citation type="submission" date="2023-01" db="EMBL/GenBank/DDBJ databases">
        <title>Vibrio sp. KJ40-1 sp.nov, isolated from marine algae.</title>
        <authorList>
            <person name="Butt M."/>
            <person name="Kim J.M.J."/>
            <person name="Jeon C.O.C."/>
        </authorList>
    </citation>
    <scope>NUCLEOTIDE SEQUENCE [LARGE SCALE GENOMIC DNA]</scope>
    <source>
        <strain evidence="1 2">KJ40-1</strain>
    </source>
</reference>
<evidence type="ECO:0008006" key="3">
    <source>
        <dbReference type="Google" id="ProtNLM"/>
    </source>
</evidence>
<gene>
    <name evidence="1" type="ORF">PGX00_22155</name>
</gene>